<name>A0A7D6BPG3_FERL1</name>
<accession>A0A7D6BPG3</accession>
<reference evidence="2" key="1">
    <citation type="submission" date="2020-07" db="EMBL/GenBank/DDBJ databases">
        <title>Metabolic diversity and evolutionary history of the archaeal phylum ###Micrarchaeota### uncovered from a freshwater lake metagenome.</title>
        <authorList>
            <person name="Kadnikov V.V."/>
            <person name="Savvichev A.S."/>
            <person name="Mardanov A.V."/>
            <person name="Beletsky A.V."/>
            <person name="Chupakov A.V."/>
            <person name="Kokryatskaya N.M."/>
            <person name="Pimenov N.V."/>
            <person name="Ravin N.V."/>
        </authorList>
    </citation>
    <scope>NUCLEOTIDE SEQUENCE [LARGE SCALE GENOMIC DNA]</scope>
</reference>
<dbReference type="AlphaFoldDB" id="A0A7D6BPG3"/>
<dbReference type="Gene3D" id="3.30.1860.10">
    <property type="entry name" value="uncharacterized conserved protein from methanopyrus kandleri domain like"/>
    <property type="match status" value="1"/>
</dbReference>
<protein>
    <recommendedName>
        <fullName evidence="3">DUF424 domain-containing protein</fullName>
    </recommendedName>
</protein>
<dbReference type="KEGG" id="flt:Sv326_1247"/>
<evidence type="ECO:0000313" key="2">
    <source>
        <dbReference type="Proteomes" id="UP000510821"/>
    </source>
</evidence>
<sequence>MLLMKIFKKKNEKIVAVCDAELIGKVLREGELVLNLEKYADFYNGEQADEESVERELLTATSINLVGDKATGIAKRMKLVRDSDIKRIQKVPHVQVYRI</sequence>
<dbReference type="Proteomes" id="UP000510821">
    <property type="component" value="Chromosome"/>
</dbReference>
<organism evidence="1 2">
    <name type="scientific">Fermentimicrarchaeum limneticum</name>
    <dbReference type="NCBI Taxonomy" id="2795018"/>
    <lineage>
        <taxon>Archaea</taxon>
        <taxon>Candidatus Micrarchaeota</taxon>
        <taxon>Candidatus Fermentimicrarchaeales</taxon>
        <taxon>Candidatus Fermentimicrarchaeaceae</taxon>
        <taxon>Candidatus Fermentimicrarchaeum</taxon>
    </lineage>
</organism>
<proteinExistence type="predicted"/>
<dbReference type="EMBL" id="CP058998">
    <property type="protein sequence ID" value="QLJ53422.1"/>
    <property type="molecule type" value="Genomic_DNA"/>
</dbReference>
<evidence type="ECO:0008006" key="3">
    <source>
        <dbReference type="Google" id="ProtNLM"/>
    </source>
</evidence>
<gene>
    <name evidence="1" type="ORF">Sv326_1247</name>
</gene>
<dbReference type="Pfam" id="PF04242">
    <property type="entry name" value="DUF424"/>
    <property type="match status" value="1"/>
</dbReference>
<dbReference type="InterPro" id="IPR007355">
    <property type="entry name" value="DUF424"/>
</dbReference>
<evidence type="ECO:0000313" key="1">
    <source>
        <dbReference type="EMBL" id="QLJ53422.1"/>
    </source>
</evidence>